<evidence type="ECO:0000256" key="1">
    <source>
        <dbReference type="SAM" id="SignalP"/>
    </source>
</evidence>
<reference evidence="3" key="1">
    <citation type="journal article" date="2019" name="Int. J. Syst. Evol. Microbiol.">
        <title>The Global Catalogue of Microorganisms (GCM) 10K type strain sequencing project: providing services to taxonomists for standard genome sequencing and annotation.</title>
        <authorList>
            <consortium name="The Broad Institute Genomics Platform"/>
            <consortium name="The Broad Institute Genome Sequencing Center for Infectious Disease"/>
            <person name="Wu L."/>
            <person name="Ma J."/>
        </authorList>
    </citation>
    <scope>NUCLEOTIDE SEQUENCE [LARGE SCALE GENOMIC DNA]</scope>
    <source>
        <strain evidence="3">JCM 12165</strain>
    </source>
</reference>
<keyword evidence="1" id="KW-0732">Signal</keyword>
<gene>
    <name evidence="2" type="ORF">ACFSCY_36275</name>
</gene>
<organism evidence="2 3">
    <name type="scientific">Pseudonocardia aurantiaca</name>
    <dbReference type="NCBI Taxonomy" id="75290"/>
    <lineage>
        <taxon>Bacteria</taxon>
        <taxon>Bacillati</taxon>
        <taxon>Actinomycetota</taxon>
        <taxon>Actinomycetes</taxon>
        <taxon>Pseudonocardiales</taxon>
        <taxon>Pseudonocardiaceae</taxon>
        <taxon>Pseudonocardia</taxon>
    </lineage>
</organism>
<dbReference type="InterPro" id="IPR050490">
    <property type="entry name" value="Bact_solute-bd_prot1"/>
</dbReference>
<keyword evidence="3" id="KW-1185">Reference proteome</keyword>
<feature type="chain" id="PRO_5045654723" evidence="1">
    <location>
        <begin position="26"/>
        <end position="439"/>
    </location>
</feature>
<dbReference type="InterPro" id="IPR006059">
    <property type="entry name" value="SBP"/>
</dbReference>
<accession>A0ABW4FXN4</accession>
<evidence type="ECO:0000313" key="3">
    <source>
        <dbReference type="Proteomes" id="UP001597145"/>
    </source>
</evidence>
<dbReference type="PROSITE" id="PS51318">
    <property type="entry name" value="TAT"/>
    <property type="match status" value="1"/>
</dbReference>
<name>A0ABW4FXN4_9PSEU</name>
<dbReference type="PANTHER" id="PTHR43649">
    <property type="entry name" value="ARABINOSE-BINDING PROTEIN-RELATED"/>
    <property type="match status" value="1"/>
</dbReference>
<dbReference type="EMBL" id="JBHUCP010000047">
    <property type="protein sequence ID" value="MFD1534884.1"/>
    <property type="molecule type" value="Genomic_DNA"/>
</dbReference>
<dbReference type="CDD" id="cd13585">
    <property type="entry name" value="PBP2_TMBP_like"/>
    <property type="match status" value="1"/>
</dbReference>
<dbReference type="Proteomes" id="UP001597145">
    <property type="component" value="Unassembled WGS sequence"/>
</dbReference>
<evidence type="ECO:0000313" key="2">
    <source>
        <dbReference type="EMBL" id="MFD1534884.1"/>
    </source>
</evidence>
<dbReference type="InterPro" id="IPR006311">
    <property type="entry name" value="TAT_signal"/>
</dbReference>
<dbReference type="RefSeq" id="WP_343982805.1">
    <property type="nucleotide sequence ID" value="NZ_BAAAJG010000015.1"/>
</dbReference>
<feature type="signal peptide" evidence="1">
    <location>
        <begin position="1"/>
        <end position="25"/>
    </location>
</feature>
<sequence length="439" mass="47178">MHNGVSTRRDFLRLMAASGAGLALAGCVAEPAAQAPAPSAGTLNPADVKGALSYWNSFTGEDERRGFQSVVDSFKGAYPNVDFQVEAVPNADFMTKFTTAVQSNSGPDTVMALMERFPDMAGMNGLTDLTGFADNWDGLGEFDRKMLDPFTVDGKLYALPALAFVDWIYYRADWFEEAGIAAPPRTWDEFRQVAKAITDPGKDRYGFGMRGGAGGGAAIIKVINAYNGPLTTPDGKTATLDLDAAVAALRIYTGLLTQDHAVPPSAPNDSYNQVFQSFLTGRTGMLLHHTGSLQSVQNALRPMEQVRTMVLPKAQFESTWILPGGNGVMTSTHNPDAAFAWLTHWASPQPQLDFLKATGYWPTATAAQKDPFIIGNPLYEAATQAVSIGGTPTFFRGFQGWMDTVVLVETQNVLVGRKPVEEAAGVMVDSLRSIIAGNS</sequence>
<dbReference type="Pfam" id="PF01547">
    <property type="entry name" value="SBP_bac_1"/>
    <property type="match status" value="1"/>
</dbReference>
<dbReference type="SUPFAM" id="SSF53850">
    <property type="entry name" value="Periplasmic binding protein-like II"/>
    <property type="match status" value="1"/>
</dbReference>
<comment type="caution">
    <text evidence="2">The sequence shown here is derived from an EMBL/GenBank/DDBJ whole genome shotgun (WGS) entry which is preliminary data.</text>
</comment>
<proteinExistence type="predicted"/>
<protein>
    <submittedName>
        <fullName evidence="2">ABC transporter substrate-binding protein</fullName>
    </submittedName>
</protein>
<dbReference type="Gene3D" id="3.40.190.10">
    <property type="entry name" value="Periplasmic binding protein-like II"/>
    <property type="match status" value="1"/>
</dbReference>
<dbReference type="PANTHER" id="PTHR43649:SF12">
    <property type="entry name" value="DIACETYLCHITOBIOSE BINDING PROTEIN DASA"/>
    <property type="match status" value="1"/>
</dbReference>